<dbReference type="OrthoDB" id="10596836at2759"/>
<gene>
    <name evidence="1" type="ORF">AYL99_03529</name>
</gene>
<evidence type="ECO:0000313" key="2">
    <source>
        <dbReference type="Proteomes" id="UP000078343"/>
    </source>
</evidence>
<name>A0A178ZND3_9EURO</name>
<sequence length="146" mass="16372">MSSSNNLRMVETNYWYCCQCKQPENALLKDPQLRKLYAKCMECGHTRDDCCEVAKDRFLGSLNDHVTLHTNAITPLPWKPAATSTATKVLPSTIGVLATSPFTIYNEPGKQNILEHPTSPWGRLVFAATYLSFFVSSIIDTWPTSI</sequence>
<organism evidence="1 2">
    <name type="scientific">Fonsecaea erecta</name>
    <dbReference type="NCBI Taxonomy" id="1367422"/>
    <lineage>
        <taxon>Eukaryota</taxon>
        <taxon>Fungi</taxon>
        <taxon>Dikarya</taxon>
        <taxon>Ascomycota</taxon>
        <taxon>Pezizomycotina</taxon>
        <taxon>Eurotiomycetes</taxon>
        <taxon>Chaetothyriomycetidae</taxon>
        <taxon>Chaetothyriales</taxon>
        <taxon>Herpotrichiellaceae</taxon>
        <taxon>Fonsecaea</taxon>
    </lineage>
</organism>
<proteinExistence type="predicted"/>
<keyword evidence="2" id="KW-1185">Reference proteome</keyword>
<evidence type="ECO:0000313" key="1">
    <source>
        <dbReference type="EMBL" id="OAP61328.1"/>
    </source>
</evidence>
<dbReference type="Proteomes" id="UP000078343">
    <property type="component" value="Unassembled WGS sequence"/>
</dbReference>
<reference evidence="1 2" key="1">
    <citation type="submission" date="2016-04" db="EMBL/GenBank/DDBJ databases">
        <title>Draft genome of Fonsecaea erecta CBS 125763.</title>
        <authorList>
            <person name="Weiss V.A."/>
            <person name="Vicente V.A."/>
            <person name="Raittz R.T."/>
            <person name="Moreno L.F."/>
            <person name="De Souza E.M."/>
            <person name="Pedrosa F.O."/>
            <person name="Steffens M.B."/>
            <person name="Faoro H."/>
            <person name="Tadra-Sfeir M.Z."/>
            <person name="Najafzadeh M.J."/>
            <person name="Felipe M.S."/>
            <person name="Teixeira M."/>
            <person name="Sun J."/>
            <person name="Xi L."/>
            <person name="Gomes R."/>
            <person name="De Azevedo C.M."/>
            <person name="Salgado C.G."/>
            <person name="Da Silva M.B."/>
            <person name="Nascimento M.F."/>
            <person name="Queiroz-Telles F."/>
            <person name="Attili D.S."/>
            <person name="Gorbushina A."/>
        </authorList>
    </citation>
    <scope>NUCLEOTIDE SEQUENCE [LARGE SCALE GENOMIC DNA]</scope>
    <source>
        <strain evidence="1 2">CBS 125763</strain>
    </source>
</reference>
<protein>
    <submittedName>
        <fullName evidence="1">Uncharacterized protein</fullName>
    </submittedName>
</protein>
<accession>A0A178ZND3</accession>
<dbReference type="AlphaFoldDB" id="A0A178ZND3"/>
<dbReference type="RefSeq" id="XP_018694695.1">
    <property type="nucleotide sequence ID" value="XM_018835045.1"/>
</dbReference>
<comment type="caution">
    <text evidence="1">The sequence shown here is derived from an EMBL/GenBank/DDBJ whole genome shotgun (WGS) entry which is preliminary data.</text>
</comment>
<dbReference type="EMBL" id="LVYI01000003">
    <property type="protein sequence ID" value="OAP61328.1"/>
    <property type="molecule type" value="Genomic_DNA"/>
</dbReference>
<dbReference type="GeneID" id="30007699"/>